<dbReference type="Proteomes" id="UP001208689">
    <property type="component" value="Chromosome"/>
</dbReference>
<feature type="transmembrane region" description="Helical" evidence="8">
    <location>
        <begin position="191"/>
        <end position="212"/>
    </location>
</feature>
<evidence type="ECO:0000313" key="10">
    <source>
        <dbReference type="Proteomes" id="UP001208689"/>
    </source>
</evidence>
<dbReference type="EMBL" id="CP104013">
    <property type="protein sequence ID" value="UYP44736.1"/>
    <property type="molecule type" value="Genomic_DNA"/>
</dbReference>
<keyword evidence="6 8" id="KW-1133">Transmembrane helix</keyword>
<keyword evidence="10" id="KW-1185">Reference proteome</keyword>
<evidence type="ECO:0000256" key="3">
    <source>
        <dbReference type="ARBA" id="ARBA00022475"/>
    </source>
</evidence>
<feature type="transmembrane region" description="Helical" evidence="8">
    <location>
        <begin position="153"/>
        <end position="171"/>
    </location>
</feature>
<feature type="transmembrane region" description="Helical" evidence="8">
    <location>
        <begin position="6"/>
        <end position="28"/>
    </location>
</feature>
<evidence type="ECO:0000256" key="4">
    <source>
        <dbReference type="ARBA" id="ARBA00022692"/>
    </source>
</evidence>
<feature type="transmembrane region" description="Helical" evidence="8">
    <location>
        <begin position="123"/>
        <end position="147"/>
    </location>
</feature>
<dbReference type="PANTHER" id="PTHR11040">
    <property type="entry name" value="ZINC/IRON TRANSPORTER"/>
    <property type="match status" value="1"/>
</dbReference>
<proteinExistence type="inferred from homology"/>
<keyword evidence="3" id="KW-1003">Cell membrane</keyword>
<feature type="transmembrane region" description="Helical" evidence="8">
    <location>
        <begin position="252"/>
        <end position="270"/>
    </location>
</feature>
<dbReference type="Pfam" id="PF02535">
    <property type="entry name" value="Zip"/>
    <property type="match status" value="1"/>
</dbReference>
<feature type="transmembrane region" description="Helical" evidence="8">
    <location>
        <begin position="82"/>
        <end position="102"/>
    </location>
</feature>
<comment type="similarity">
    <text evidence="2">Belongs to the ZIP transporter (TC 2.A.5) family.</text>
</comment>
<evidence type="ECO:0000313" key="9">
    <source>
        <dbReference type="EMBL" id="UYP44736.1"/>
    </source>
</evidence>
<keyword evidence="4 8" id="KW-0812">Transmembrane</keyword>
<feature type="transmembrane region" description="Helical" evidence="8">
    <location>
        <begin position="40"/>
        <end position="62"/>
    </location>
</feature>
<organism evidence="9 10">
    <name type="scientific">Candidatus Lokiarchaeum ossiferum</name>
    <dbReference type="NCBI Taxonomy" id="2951803"/>
    <lineage>
        <taxon>Archaea</taxon>
        <taxon>Promethearchaeati</taxon>
        <taxon>Promethearchaeota</taxon>
        <taxon>Promethearchaeia</taxon>
        <taxon>Promethearchaeales</taxon>
        <taxon>Promethearchaeaceae</taxon>
        <taxon>Candidatus Lokiarchaeum</taxon>
    </lineage>
</organism>
<reference evidence="9" key="1">
    <citation type="submission" date="2022-09" db="EMBL/GenBank/DDBJ databases">
        <title>Actin cytoskeleton and complex cell architecture in an #Asgard archaeon.</title>
        <authorList>
            <person name="Ponce Toledo R.I."/>
            <person name="Schleper C."/>
            <person name="Rodrigues Oliveira T."/>
            <person name="Wollweber F."/>
            <person name="Xu J."/>
            <person name="Rittmann S."/>
            <person name="Klingl A."/>
            <person name="Pilhofer M."/>
        </authorList>
    </citation>
    <scope>NUCLEOTIDE SEQUENCE</scope>
    <source>
        <strain evidence="9">B-35</strain>
    </source>
</reference>
<evidence type="ECO:0000256" key="6">
    <source>
        <dbReference type="ARBA" id="ARBA00022989"/>
    </source>
</evidence>
<gene>
    <name evidence="9" type="ORF">NEF87_001021</name>
</gene>
<dbReference type="InterPro" id="IPR003689">
    <property type="entry name" value="ZIP"/>
</dbReference>
<dbReference type="PANTHER" id="PTHR11040:SF211">
    <property type="entry name" value="ZINC TRANSPORTER ZIP11"/>
    <property type="match status" value="1"/>
</dbReference>
<sequence>MDWNIILIGTLASLGAGLATGLGALPVFFKKNISDKALDLLLGFAAGVMLAASAFSLLVPALNLSAEDGGAPNFNSENLQNLWTVGIVVIGVLAGAFFIDIIDRWAPHEHFVKGPEGKVSKRLAATWLFIIAITIHNFPEGLAVGVSFGGGDVSQIAMGLVVAIAIGLQNIPEGTAVAMPLLREGYSKKKAFLIATFTGIVEPVGAFIGVAVVNIARFFLGFGMAFAAGAMIFVVADEIIPETHGKEHSRQVTFGIIFGFVIMMFLDNFIEPVLTTIL</sequence>
<accession>A0ABY6HMT7</accession>
<evidence type="ECO:0000256" key="8">
    <source>
        <dbReference type="SAM" id="Phobius"/>
    </source>
</evidence>
<protein>
    <submittedName>
        <fullName evidence="9">Zinc transporter ZupT</fullName>
    </submittedName>
</protein>
<comment type="subcellular location">
    <subcellularLocation>
        <location evidence="1">Cell membrane</location>
        <topology evidence="1">Multi-pass membrane protein</topology>
    </subcellularLocation>
</comment>
<feature type="transmembrane region" description="Helical" evidence="8">
    <location>
        <begin position="218"/>
        <end position="240"/>
    </location>
</feature>
<keyword evidence="7 8" id="KW-0472">Membrane</keyword>
<evidence type="ECO:0000256" key="1">
    <source>
        <dbReference type="ARBA" id="ARBA00004651"/>
    </source>
</evidence>
<name>A0ABY6HMT7_9ARCH</name>
<evidence type="ECO:0000256" key="2">
    <source>
        <dbReference type="ARBA" id="ARBA00006939"/>
    </source>
</evidence>
<evidence type="ECO:0000256" key="7">
    <source>
        <dbReference type="ARBA" id="ARBA00023136"/>
    </source>
</evidence>
<evidence type="ECO:0000256" key="5">
    <source>
        <dbReference type="ARBA" id="ARBA00022833"/>
    </source>
</evidence>
<keyword evidence="5" id="KW-0862">Zinc</keyword>